<dbReference type="RefSeq" id="WP_115491156.1">
    <property type="nucleotide sequence ID" value="NZ_QRBB01000001.1"/>
</dbReference>
<evidence type="ECO:0000313" key="1">
    <source>
        <dbReference type="EMBL" id="RDS76933.1"/>
    </source>
</evidence>
<accession>A0A395LIZ3</accession>
<name>A0A395LIZ3_9SPHN</name>
<protein>
    <submittedName>
        <fullName evidence="1">Uncharacterized protein</fullName>
    </submittedName>
</protein>
<dbReference type="EMBL" id="QRBB01000001">
    <property type="protein sequence ID" value="RDS76933.1"/>
    <property type="molecule type" value="Genomic_DNA"/>
</dbReference>
<organism evidence="1 2">
    <name type="scientific">Alteriqipengyuania lutimaris</name>
    <dbReference type="NCBI Taxonomy" id="1538146"/>
    <lineage>
        <taxon>Bacteria</taxon>
        <taxon>Pseudomonadati</taxon>
        <taxon>Pseudomonadota</taxon>
        <taxon>Alphaproteobacteria</taxon>
        <taxon>Sphingomonadales</taxon>
        <taxon>Erythrobacteraceae</taxon>
        <taxon>Alteriqipengyuania</taxon>
    </lineage>
</organism>
<keyword evidence="2" id="KW-1185">Reference proteome</keyword>
<dbReference type="AlphaFoldDB" id="A0A395LIZ3"/>
<reference evidence="1 2" key="1">
    <citation type="submission" date="2018-07" db="EMBL/GenBank/DDBJ databases">
        <title>Erythrobacter nanhaiensis sp. nov., a novel member of the genus Erythrobacter isolated from the South China Sea.</title>
        <authorList>
            <person name="Chen X."/>
            <person name="Liu J."/>
        </authorList>
    </citation>
    <scope>NUCLEOTIDE SEQUENCE [LARGE SCALE GENOMIC DNA]</scope>
    <source>
        <strain evidence="1 2">S-5</strain>
    </source>
</reference>
<gene>
    <name evidence="1" type="ORF">DL238_04465</name>
</gene>
<proteinExistence type="predicted"/>
<evidence type="ECO:0000313" key="2">
    <source>
        <dbReference type="Proteomes" id="UP000254101"/>
    </source>
</evidence>
<comment type="caution">
    <text evidence="1">The sequence shown here is derived from an EMBL/GenBank/DDBJ whole genome shotgun (WGS) entry which is preliminary data.</text>
</comment>
<sequence length="59" mass="5707">MQIVELDTHEVELVGGGALPLGALLWAGAKAAATSATGKKIAAGAFVAAVAVASAVMDD</sequence>
<dbReference type="Proteomes" id="UP000254101">
    <property type="component" value="Unassembled WGS sequence"/>
</dbReference>